<feature type="transmembrane region" description="Helical" evidence="2">
    <location>
        <begin position="204"/>
        <end position="224"/>
    </location>
</feature>
<dbReference type="Pfam" id="PF00226">
    <property type="entry name" value="DnaJ"/>
    <property type="match status" value="1"/>
</dbReference>
<gene>
    <name evidence="4" type="ORF">CYFA0S_10e00870g</name>
</gene>
<dbReference type="InterPro" id="IPR051938">
    <property type="entry name" value="Apopto_cytoskel_mod"/>
</dbReference>
<evidence type="ECO:0000313" key="4">
    <source>
        <dbReference type="EMBL" id="CDR42664.1"/>
    </source>
</evidence>
<dbReference type="InterPro" id="IPR001623">
    <property type="entry name" value="DnaJ_domain"/>
</dbReference>
<dbReference type="CDD" id="cd06257">
    <property type="entry name" value="DnaJ"/>
    <property type="match status" value="1"/>
</dbReference>
<evidence type="ECO:0000259" key="3">
    <source>
        <dbReference type="PROSITE" id="PS50076"/>
    </source>
</evidence>
<protein>
    <submittedName>
        <fullName evidence="4">CYFA0S10e00870g1_1</fullName>
    </submittedName>
</protein>
<dbReference type="VEuPathDB" id="FungiDB:BON22_3225"/>
<accession>A0A061B4T0</accession>
<dbReference type="InterPro" id="IPR018253">
    <property type="entry name" value="DnaJ_domain_CS"/>
</dbReference>
<feature type="domain" description="J" evidence="3">
    <location>
        <begin position="66"/>
        <end position="144"/>
    </location>
</feature>
<dbReference type="PRINTS" id="PR00625">
    <property type="entry name" value="JDOMAIN"/>
</dbReference>
<dbReference type="Gene3D" id="1.10.287.110">
    <property type="entry name" value="DnaJ domain"/>
    <property type="match status" value="1"/>
</dbReference>
<dbReference type="SMART" id="SM00271">
    <property type="entry name" value="DnaJ"/>
    <property type="match status" value="1"/>
</dbReference>
<dbReference type="PROSITE" id="PS00636">
    <property type="entry name" value="DNAJ_1"/>
    <property type="match status" value="1"/>
</dbReference>
<dbReference type="AlphaFoldDB" id="A0A061B4T0"/>
<dbReference type="PANTHER" id="PTHR44145">
    <property type="entry name" value="DNAJ HOMOLOG SUBFAMILY A MEMBER 3, MITOCHONDRIAL"/>
    <property type="match status" value="1"/>
</dbReference>
<evidence type="ECO:0000256" key="2">
    <source>
        <dbReference type="SAM" id="Phobius"/>
    </source>
</evidence>
<keyword evidence="2" id="KW-0472">Membrane</keyword>
<dbReference type="SUPFAM" id="SSF46565">
    <property type="entry name" value="Chaperone J-domain"/>
    <property type="match status" value="1"/>
</dbReference>
<proteinExistence type="predicted"/>
<sequence length="299" mass="34825">MPSAPTIRALRRTPLSPLSKTLPTSFTRPYLSSSIILTRRHASSVPPFDNEGPHFHKEWPQHRNPSPYDVLNIKPNEFDKKQLKKKYFEVAKLYHPDLSTNNVLSDHKGSILTDDHKDERFKLVTEAYQLLKDPRKKSMYDQHKVGWGNNPSNLFNGGVRPTYSSSTMAYNMNDHRYWNASGWEDYRDLKDMSDPALRPDKMKALALIVLFMVSGAAVQGWWFLNNMEETLIARQKMHDTCEADLVSAYFNYGLDDSRISRIRRFLWFRTFGLYREQHVLDRSARENEALVKEVMGAEH</sequence>
<keyword evidence="2" id="KW-0812">Transmembrane</keyword>
<organism evidence="4">
    <name type="scientific">Cyberlindnera fabianii</name>
    <name type="common">Yeast</name>
    <name type="synonym">Hansenula fabianii</name>
    <dbReference type="NCBI Taxonomy" id="36022"/>
    <lineage>
        <taxon>Eukaryota</taxon>
        <taxon>Fungi</taxon>
        <taxon>Dikarya</taxon>
        <taxon>Ascomycota</taxon>
        <taxon>Saccharomycotina</taxon>
        <taxon>Saccharomycetes</taxon>
        <taxon>Phaffomycetales</taxon>
        <taxon>Phaffomycetaceae</taxon>
        <taxon>Cyberlindnera</taxon>
    </lineage>
</organism>
<keyword evidence="1" id="KW-0143">Chaperone</keyword>
<name>A0A061B4T0_CYBFA</name>
<dbReference type="PANTHER" id="PTHR44145:SF3">
    <property type="entry name" value="DNAJ HOMOLOG SUBFAMILY A MEMBER 3, MITOCHONDRIAL"/>
    <property type="match status" value="1"/>
</dbReference>
<dbReference type="PhylomeDB" id="A0A061B4T0"/>
<keyword evidence="2" id="KW-1133">Transmembrane helix</keyword>
<evidence type="ECO:0000256" key="1">
    <source>
        <dbReference type="ARBA" id="ARBA00023186"/>
    </source>
</evidence>
<dbReference type="PROSITE" id="PS50076">
    <property type="entry name" value="DNAJ_2"/>
    <property type="match status" value="1"/>
</dbReference>
<dbReference type="OrthoDB" id="445556at2759"/>
<dbReference type="InterPro" id="IPR036869">
    <property type="entry name" value="J_dom_sf"/>
</dbReference>
<reference evidence="4" key="1">
    <citation type="journal article" date="2014" name="Genome Announc.">
        <title>Genome sequence of the yeast Cyberlindnera fabianii (Hansenula fabianii).</title>
        <authorList>
            <person name="Freel K.C."/>
            <person name="Sarilar V."/>
            <person name="Neuveglise C."/>
            <person name="Devillers H."/>
            <person name="Friedrich A."/>
            <person name="Schacherer J."/>
        </authorList>
    </citation>
    <scope>NUCLEOTIDE SEQUENCE</scope>
    <source>
        <strain evidence="4">YJS4271</strain>
    </source>
</reference>
<dbReference type="EMBL" id="LK052895">
    <property type="protein sequence ID" value="CDR42664.1"/>
    <property type="molecule type" value="Genomic_DNA"/>
</dbReference>